<name>A0A9P4RC87_9PLEO</name>
<organism evidence="1 2">
    <name type="scientific">Polyplosphaeria fusca</name>
    <dbReference type="NCBI Taxonomy" id="682080"/>
    <lineage>
        <taxon>Eukaryota</taxon>
        <taxon>Fungi</taxon>
        <taxon>Dikarya</taxon>
        <taxon>Ascomycota</taxon>
        <taxon>Pezizomycotina</taxon>
        <taxon>Dothideomycetes</taxon>
        <taxon>Pleosporomycetidae</taxon>
        <taxon>Pleosporales</taxon>
        <taxon>Tetraplosphaeriaceae</taxon>
        <taxon>Polyplosphaeria</taxon>
    </lineage>
</organism>
<accession>A0A9P4RC87</accession>
<keyword evidence="2" id="KW-1185">Reference proteome</keyword>
<protein>
    <submittedName>
        <fullName evidence="1">Uncharacterized protein</fullName>
    </submittedName>
</protein>
<evidence type="ECO:0000313" key="1">
    <source>
        <dbReference type="EMBL" id="KAF2740782.1"/>
    </source>
</evidence>
<dbReference type="AlphaFoldDB" id="A0A9P4RC87"/>
<evidence type="ECO:0000313" key="2">
    <source>
        <dbReference type="Proteomes" id="UP000799444"/>
    </source>
</evidence>
<comment type="caution">
    <text evidence="1">The sequence shown here is derived from an EMBL/GenBank/DDBJ whole genome shotgun (WGS) entry which is preliminary data.</text>
</comment>
<dbReference type="EMBL" id="ML996099">
    <property type="protein sequence ID" value="KAF2740782.1"/>
    <property type="molecule type" value="Genomic_DNA"/>
</dbReference>
<reference evidence="1" key="1">
    <citation type="journal article" date="2020" name="Stud. Mycol.">
        <title>101 Dothideomycetes genomes: a test case for predicting lifestyles and emergence of pathogens.</title>
        <authorList>
            <person name="Haridas S."/>
            <person name="Albert R."/>
            <person name="Binder M."/>
            <person name="Bloem J."/>
            <person name="Labutti K."/>
            <person name="Salamov A."/>
            <person name="Andreopoulos B."/>
            <person name="Baker S."/>
            <person name="Barry K."/>
            <person name="Bills G."/>
            <person name="Bluhm B."/>
            <person name="Cannon C."/>
            <person name="Castanera R."/>
            <person name="Culley D."/>
            <person name="Daum C."/>
            <person name="Ezra D."/>
            <person name="Gonzalez J."/>
            <person name="Henrissat B."/>
            <person name="Kuo A."/>
            <person name="Liang C."/>
            <person name="Lipzen A."/>
            <person name="Lutzoni F."/>
            <person name="Magnuson J."/>
            <person name="Mondo S."/>
            <person name="Nolan M."/>
            <person name="Ohm R."/>
            <person name="Pangilinan J."/>
            <person name="Park H.-J."/>
            <person name="Ramirez L."/>
            <person name="Alfaro M."/>
            <person name="Sun H."/>
            <person name="Tritt A."/>
            <person name="Yoshinaga Y."/>
            <person name="Zwiers L.-H."/>
            <person name="Turgeon B."/>
            <person name="Goodwin S."/>
            <person name="Spatafora J."/>
            <person name="Crous P."/>
            <person name="Grigoriev I."/>
        </authorList>
    </citation>
    <scope>NUCLEOTIDE SEQUENCE</scope>
    <source>
        <strain evidence="1">CBS 125425</strain>
    </source>
</reference>
<gene>
    <name evidence="1" type="ORF">EJ04DRAFT_548302</name>
</gene>
<dbReference type="Proteomes" id="UP000799444">
    <property type="component" value="Unassembled WGS sequence"/>
</dbReference>
<proteinExistence type="predicted"/>
<sequence>MYSPDVRVQYWSILHQTIRFPPNHLCSPSHNARTCIKQPPDTITTHDDPQMPSCLSPSRGARARVASLLRCRGLPTWVCQAAHGRNDECVYASAGQFWANADSGYGEMRCVGGVDGGAALVRSRIMCFRQGDASFGSEVGAPGGRGTESVPSGLKRVVRYEREGEMRSEGKESRFKWRMD</sequence>